<dbReference type="Pfam" id="PF07717">
    <property type="entry name" value="OB_NTP_bind"/>
    <property type="match status" value="1"/>
</dbReference>
<evidence type="ECO:0000313" key="3">
    <source>
        <dbReference type="EMBL" id="CAK9067954.1"/>
    </source>
</evidence>
<evidence type="ECO:0000313" key="4">
    <source>
        <dbReference type="Proteomes" id="UP001642484"/>
    </source>
</evidence>
<dbReference type="Pfam" id="PF00271">
    <property type="entry name" value="Helicase_C"/>
    <property type="match status" value="1"/>
</dbReference>
<dbReference type="Pfam" id="PF21010">
    <property type="entry name" value="HA2_C"/>
    <property type="match status" value="1"/>
</dbReference>
<dbReference type="InterPro" id="IPR014001">
    <property type="entry name" value="Helicase_ATP-bd"/>
</dbReference>
<dbReference type="InterPro" id="IPR027417">
    <property type="entry name" value="P-loop_NTPase"/>
</dbReference>
<sequence>MGKRRSLSHRGFLLTANGLWQETKDVLVAELTNQGVSAQKQSQVWFTLGCDHQRQQRYADAERCFRRAAEGGDVEAAMRQALLLAKRGATAEAKPLLQRVLRQRGNDLGARWNLGLLEAHEGDLEAARQSLNGAIELAKELGLSPRRLAMIYEPRIYEAELKDEAAAFEAFASDLAPALGQLRRLVASPSWLMTWAVETVQSFGPDVTSASYGETFFKSWKAVIDHPEMVKVVEKSPAVVIMGSSLGYTCLFFAAVGIPCTGYDLLKQSMVQTAQEYVCSAPLQVPVEFKVGDASEAPLISRFQTPNMPSILWLNDEVWPAELRVAVKERAATELTVGSMVVSREAEEQIWLLRYLDDREVQGGAMKRIHGFVWLSLVSVAKRVSQEMGDPSGGPGSRDSLVGYQIRLEKKVSSSTRLLFCTVGVLLKQMQQGLGALSKVTHIFIDEIHERSADCDLLLLLLRQIRTTRPDLRLVLMSATMETDKLVRYFGSPSSVPVLSIPGRTFPVQQFWLEDVVQMTGYRCEEDSEFAKRGWSRGWNTEKKTFQVADKGKTKNITAFIDEEEDWGCDDEAETCDASYEAETMRALSYMDHTRINYDLLELLLEYIEGSDQFAHVPRDQGAILVFLPGMMEITKMHERLRGNPLFSDPSSCLVLTLHSMLSGEDHAKVFDAPRKGVRKIVLSTNIAETGVTIPDVVFVVDSGKVKCQRYHEPSNTSSLKEQFISKAEVMQRKGRAGRVQKGFGFTLLTQNRFQLRLQAMPTPEILRCSLMELMLSVLSSGLQPSCFSEALDPPPKSRVDQAVTTLRATGAVEEGVRPADAVRWSREEEETWYVITPVGQCLARLPCDVRLGKMVLYSALFGGVEAVWTVAATLTHRSPLASPFSESKRAQARAVHCAELLPKAGPPSDHLALHTAYVKWDEARRNRVAESFCKKSWLNNQVLQTIRDIRNDFLESLRGEGFVETFSSSEIPKQDLSSVHTVNALLLAGLYPNVARIDVPKSATEKFPLLSAGSEQLKLHPGSLCHGKIEGLHRTNHRWICYHTKMKTSQVFLRDSSFLPPNALLLFGGEANSLSIHPWEKSVSIGTGSEKHWHTVNVAPRIAALLRQLRHSFDQLLRRKATSPSSPLDPEQKSILAAYIAVINSVEDS</sequence>
<protein>
    <submittedName>
        <fullName evidence="3">Uncharacterized protein</fullName>
    </submittedName>
</protein>
<feature type="domain" description="Helicase ATP-binding" evidence="1">
    <location>
        <begin position="377"/>
        <end position="499"/>
    </location>
</feature>
<dbReference type="EMBL" id="CAXAMN010022273">
    <property type="protein sequence ID" value="CAK9067954.1"/>
    <property type="molecule type" value="Genomic_DNA"/>
</dbReference>
<gene>
    <name evidence="3" type="ORF">CCMP2556_LOCUS33371</name>
</gene>
<dbReference type="Gene3D" id="3.40.50.300">
    <property type="entry name" value="P-loop containing nucleotide triphosphate hydrolases"/>
    <property type="match status" value="2"/>
</dbReference>
<dbReference type="InterPro" id="IPR001650">
    <property type="entry name" value="Helicase_C-like"/>
</dbReference>
<evidence type="ECO:0000259" key="2">
    <source>
        <dbReference type="PROSITE" id="PS51194"/>
    </source>
</evidence>
<dbReference type="InterPro" id="IPR011709">
    <property type="entry name" value="DEAD-box_helicase_OB_fold"/>
</dbReference>
<evidence type="ECO:0000259" key="1">
    <source>
        <dbReference type="PROSITE" id="PS51192"/>
    </source>
</evidence>
<reference evidence="3 4" key="1">
    <citation type="submission" date="2024-02" db="EMBL/GenBank/DDBJ databases">
        <authorList>
            <person name="Chen Y."/>
            <person name="Shah S."/>
            <person name="Dougan E. K."/>
            <person name="Thang M."/>
            <person name="Chan C."/>
        </authorList>
    </citation>
    <scope>NUCLEOTIDE SEQUENCE [LARGE SCALE GENOMIC DNA]</scope>
</reference>
<feature type="domain" description="Helicase C-terminal" evidence="2">
    <location>
        <begin position="600"/>
        <end position="782"/>
    </location>
</feature>
<dbReference type="Proteomes" id="UP001642484">
    <property type="component" value="Unassembled WGS sequence"/>
</dbReference>
<dbReference type="CDD" id="cd18791">
    <property type="entry name" value="SF2_C_RHA"/>
    <property type="match status" value="1"/>
</dbReference>
<dbReference type="SUPFAM" id="SSF48452">
    <property type="entry name" value="TPR-like"/>
    <property type="match status" value="1"/>
</dbReference>
<dbReference type="PANTHER" id="PTHR18934">
    <property type="entry name" value="ATP-DEPENDENT RNA HELICASE"/>
    <property type="match status" value="1"/>
</dbReference>
<dbReference type="SUPFAM" id="SSF52540">
    <property type="entry name" value="P-loop containing nucleoside triphosphate hydrolases"/>
    <property type="match status" value="1"/>
</dbReference>
<dbReference type="Gene3D" id="1.25.40.10">
    <property type="entry name" value="Tetratricopeptide repeat domain"/>
    <property type="match status" value="1"/>
</dbReference>
<dbReference type="InterPro" id="IPR007502">
    <property type="entry name" value="Helicase-assoc_dom"/>
</dbReference>
<name>A0ABP0NYQ8_9DINO</name>
<dbReference type="SMART" id="SM00847">
    <property type="entry name" value="HA2"/>
    <property type="match status" value="1"/>
</dbReference>
<dbReference type="SMART" id="SM00490">
    <property type="entry name" value="HELICc"/>
    <property type="match status" value="1"/>
</dbReference>
<proteinExistence type="predicted"/>
<dbReference type="Pfam" id="PF13432">
    <property type="entry name" value="TPR_16"/>
    <property type="match status" value="1"/>
</dbReference>
<dbReference type="PROSITE" id="PS51194">
    <property type="entry name" value="HELICASE_CTER"/>
    <property type="match status" value="1"/>
</dbReference>
<dbReference type="Gene3D" id="1.20.120.1080">
    <property type="match status" value="1"/>
</dbReference>
<organism evidence="3 4">
    <name type="scientific">Durusdinium trenchii</name>
    <dbReference type="NCBI Taxonomy" id="1381693"/>
    <lineage>
        <taxon>Eukaryota</taxon>
        <taxon>Sar</taxon>
        <taxon>Alveolata</taxon>
        <taxon>Dinophyceae</taxon>
        <taxon>Suessiales</taxon>
        <taxon>Symbiodiniaceae</taxon>
        <taxon>Durusdinium</taxon>
    </lineage>
</organism>
<dbReference type="InterPro" id="IPR011990">
    <property type="entry name" value="TPR-like_helical_dom_sf"/>
</dbReference>
<comment type="caution">
    <text evidence="3">The sequence shown here is derived from an EMBL/GenBank/DDBJ whole genome shotgun (WGS) entry which is preliminary data.</text>
</comment>
<dbReference type="PROSITE" id="PS51192">
    <property type="entry name" value="HELICASE_ATP_BIND_1"/>
    <property type="match status" value="1"/>
</dbReference>
<dbReference type="PANTHER" id="PTHR18934:SF264">
    <property type="entry name" value="ATP-DEPENDENT RNA HELICASE DHX29"/>
    <property type="match status" value="1"/>
</dbReference>
<keyword evidence="4" id="KW-1185">Reference proteome</keyword>
<accession>A0ABP0NYQ8</accession>
<dbReference type="CDD" id="cd17917">
    <property type="entry name" value="DEXHc_RHA-like"/>
    <property type="match status" value="1"/>
</dbReference>